<accession>A0A183AJ15</accession>
<organism evidence="12">
    <name type="scientific">Echinostoma caproni</name>
    <dbReference type="NCBI Taxonomy" id="27848"/>
    <lineage>
        <taxon>Eukaryota</taxon>
        <taxon>Metazoa</taxon>
        <taxon>Spiralia</taxon>
        <taxon>Lophotrochozoa</taxon>
        <taxon>Platyhelminthes</taxon>
        <taxon>Trematoda</taxon>
        <taxon>Digenea</taxon>
        <taxon>Plagiorchiida</taxon>
        <taxon>Echinostomata</taxon>
        <taxon>Echinostomatoidea</taxon>
        <taxon>Echinostomatidae</taxon>
        <taxon>Echinostoma</taxon>
    </lineage>
</organism>
<dbReference type="WBParaSite" id="ECPE_0000696401-mRNA-1">
    <property type="protein sequence ID" value="ECPE_0000696401-mRNA-1"/>
    <property type="gene ID" value="ECPE_0000696401"/>
</dbReference>
<proteinExistence type="predicted"/>
<evidence type="ECO:0000259" key="9">
    <source>
        <dbReference type="PROSITE" id="PS50888"/>
    </source>
</evidence>
<evidence type="ECO:0000256" key="7">
    <source>
        <dbReference type="ARBA" id="ARBA00023242"/>
    </source>
</evidence>
<reference evidence="10 11" key="2">
    <citation type="submission" date="2018-11" db="EMBL/GenBank/DDBJ databases">
        <authorList>
            <consortium name="Pathogen Informatics"/>
        </authorList>
    </citation>
    <scope>NUCLEOTIDE SEQUENCE [LARGE SCALE GENOMIC DNA]</scope>
    <source>
        <strain evidence="10 11">Egypt</strain>
    </source>
</reference>
<keyword evidence="6" id="KW-0804">Transcription</keyword>
<dbReference type="Proteomes" id="UP000272942">
    <property type="component" value="Unassembled WGS sequence"/>
</dbReference>
<dbReference type="GO" id="GO:0007423">
    <property type="term" value="P:sensory organ development"/>
    <property type="evidence" value="ECO:0007669"/>
    <property type="project" value="TreeGrafter"/>
</dbReference>
<dbReference type="PANTHER" id="PTHR19290:SF134">
    <property type="entry name" value="NEUROGENIC DIFFERENTIATION FACTOR 1"/>
    <property type="match status" value="1"/>
</dbReference>
<keyword evidence="2" id="KW-0221">Differentiation</keyword>
<name>A0A183AJ15_9TREM</name>
<feature type="compositionally biased region" description="Low complexity" evidence="8">
    <location>
        <begin position="268"/>
        <end position="290"/>
    </location>
</feature>
<dbReference type="EMBL" id="UZAN01043993">
    <property type="protein sequence ID" value="VDP79763.1"/>
    <property type="molecule type" value="Genomic_DNA"/>
</dbReference>
<evidence type="ECO:0000256" key="3">
    <source>
        <dbReference type="ARBA" id="ARBA00022902"/>
    </source>
</evidence>
<dbReference type="InterPro" id="IPR011598">
    <property type="entry name" value="bHLH_dom"/>
</dbReference>
<evidence type="ECO:0000256" key="5">
    <source>
        <dbReference type="ARBA" id="ARBA00023125"/>
    </source>
</evidence>
<keyword evidence="7" id="KW-0539">Nucleus</keyword>
<dbReference type="PROSITE" id="PS50888">
    <property type="entry name" value="BHLH"/>
    <property type="match status" value="1"/>
</dbReference>
<dbReference type="Gene3D" id="4.10.280.10">
    <property type="entry name" value="Helix-loop-helix DNA-binding domain"/>
    <property type="match status" value="1"/>
</dbReference>
<keyword evidence="11" id="KW-1185">Reference proteome</keyword>
<dbReference type="InterPro" id="IPR036638">
    <property type="entry name" value="HLH_DNA-bd_sf"/>
</dbReference>
<dbReference type="GO" id="GO:0000981">
    <property type="term" value="F:DNA-binding transcription factor activity, RNA polymerase II-specific"/>
    <property type="evidence" value="ECO:0007669"/>
    <property type="project" value="TreeGrafter"/>
</dbReference>
<evidence type="ECO:0000313" key="11">
    <source>
        <dbReference type="Proteomes" id="UP000272942"/>
    </source>
</evidence>
<keyword evidence="1" id="KW-0217">Developmental protein</keyword>
<dbReference type="Pfam" id="PF00010">
    <property type="entry name" value="HLH"/>
    <property type="match status" value="1"/>
</dbReference>
<evidence type="ECO:0000313" key="10">
    <source>
        <dbReference type="EMBL" id="VDP79763.1"/>
    </source>
</evidence>
<evidence type="ECO:0000256" key="6">
    <source>
        <dbReference type="ARBA" id="ARBA00023163"/>
    </source>
</evidence>
<keyword evidence="4" id="KW-0805">Transcription regulation</keyword>
<dbReference type="CDD" id="cd11427">
    <property type="entry name" value="bHLH_TS_NeuroD"/>
    <property type="match status" value="1"/>
</dbReference>
<keyword evidence="3" id="KW-0524">Neurogenesis</keyword>
<keyword evidence="5" id="KW-0238">DNA-binding</keyword>
<dbReference type="GO" id="GO:0046983">
    <property type="term" value="F:protein dimerization activity"/>
    <property type="evidence" value="ECO:0007669"/>
    <property type="project" value="InterPro"/>
</dbReference>
<dbReference type="SUPFAM" id="SSF47459">
    <property type="entry name" value="HLH, helix-loop-helix DNA-binding domain"/>
    <property type="match status" value="1"/>
</dbReference>
<reference evidence="12" key="1">
    <citation type="submission" date="2016-06" db="UniProtKB">
        <authorList>
            <consortium name="WormBaseParasite"/>
        </authorList>
    </citation>
    <scope>IDENTIFICATION</scope>
</reference>
<evidence type="ECO:0000256" key="1">
    <source>
        <dbReference type="ARBA" id="ARBA00022473"/>
    </source>
</evidence>
<dbReference type="PANTHER" id="PTHR19290">
    <property type="entry name" value="BASIC HELIX-LOOP-HELIX PROTEIN NEUROGENIN-RELATED"/>
    <property type="match status" value="1"/>
</dbReference>
<evidence type="ECO:0000256" key="4">
    <source>
        <dbReference type="ARBA" id="ARBA00023015"/>
    </source>
</evidence>
<dbReference type="InterPro" id="IPR050359">
    <property type="entry name" value="bHLH_transcription_factors"/>
</dbReference>
<dbReference type="OrthoDB" id="10039134at2759"/>
<feature type="domain" description="BHLH" evidence="9">
    <location>
        <begin position="154"/>
        <end position="206"/>
    </location>
</feature>
<dbReference type="GO" id="GO:0061564">
    <property type="term" value="P:axon development"/>
    <property type="evidence" value="ECO:0007669"/>
    <property type="project" value="TreeGrafter"/>
</dbReference>
<dbReference type="GO" id="GO:0070888">
    <property type="term" value="F:E-box binding"/>
    <property type="evidence" value="ECO:0007669"/>
    <property type="project" value="TreeGrafter"/>
</dbReference>
<feature type="region of interest" description="Disordered" evidence="8">
    <location>
        <begin position="126"/>
        <end position="147"/>
    </location>
</feature>
<dbReference type="InterPro" id="IPR022575">
    <property type="entry name" value="NeuroD_DUF"/>
</dbReference>
<evidence type="ECO:0000313" key="12">
    <source>
        <dbReference type="WBParaSite" id="ECPE_0000696401-mRNA-1"/>
    </source>
</evidence>
<protein>
    <submittedName>
        <fullName evidence="12">BHLH domain-containing protein</fullName>
    </submittedName>
</protein>
<feature type="region of interest" description="Disordered" evidence="8">
    <location>
        <begin position="253"/>
        <end position="312"/>
    </location>
</feature>
<evidence type="ECO:0000256" key="8">
    <source>
        <dbReference type="SAM" id="MobiDB-lite"/>
    </source>
</evidence>
<dbReference type="AlphaFoldDB" id="A0A183AJ15"/>
<dbReference type="Pfam" id="PF12533">
    <property type="entry name" value="Neuro_bHLH"/>
    <property type="match status" value="1"/>
</dbReference>
<feature type="compositionally biased region" description="Polar residues" evidence="8">
    <location>
        <begin position="291"/>
        <end position="312"/>
    </location>
</feature>
<sequence length="447" mass="49491">MDYLLESRLTRNTQLSTLNYTMSAYSHPLIYNPAELSSFPTGPSPNEEGQRVPPSKDFTNSHAVAVSNEVDYEETVGFNHTDNSVTTLPIPPDVRTPRDKHTDAMAIMKGTVDETHLEVMCPGATITQAEPKQPKKRGPKKKPLTKEREVRLKNRRVRANARERSRMHGLNHALELLRRHVPTFSASQRLSKIETLRLAKNYIRSLTDLLTRSEPPSHLELAYTLTEGLSQNTSNLIATTLQVSPRALIQLQRQNSNEGMKESRIAWSPSPSSSPGASSSTSRMTRNSSRQPTYAEQTSRATVPNNLSTNRVPQIPSVHVEEPSIPESDPLVYTPPCTRIRCSNPMDYSMSMCFSPNSNETSVISEPMLNKPYFGGYNHTPSSAYGTESVAFVSGANTVLTPAFHAASCMDAGVAPNYLSDFSYENSNPYAYTQSFTTPTSGYLPSL</sequence>
<dbReference type="SMART" id="SM00353">
    <property type="entry name" value="HLH"/>
    <property type="match status" value="1"/>
</dbReference>
<dbReference type="GO" id="GO:0045944">
    <property type="term" value="P:positive regulation of transcription by RNA polymerase II"/>
    <property type="evidence" value="ECO:0007669"/>
    <property type="project" value="TreeGrafter"/>
</dbReference>
<evidence type="ECO:0000256" key="2">
    <source>
        <dbReference type="ARBA" id="ARBA00022782"/>
    </source>
</evidence>
<feature type="compositionally biased region" description="Basic residues" evidence="8">
    <location>
        <begin position="134"/>
        <end position="143"/>
    </location>
</feature>
<feature type="region of interest" description="Disordered" evidence="8">
    <location>
        <begin position="36"/>
        <end position="57"/>
    </location>
</feature>
<dbReference type="GO" id="GO:0005634">
    <property type="term" value="C:nucleus"/>
    <property type="evidence" value="ECO:0007669"/>
    <property type="project" value="TreeGrafter"/>
</dbReference>
<gene>
    <name evidence="10" type="ORF">ECPE_LOCUS6950</name>
</gene>